<accession>A0AAE0BFI6</accession>
<organism evidence="1 2">
    <name type="scientific">Cymbomonas tetramitiformis</name>
    <dbReference type="NCBI Taxonomy" id="36881"/>
    <lineage>
        <taxon>Eukaryota</taxon>
        <taxon>Viridiplantae</taxon>
        <taxon>Chlorophyta</taxon>
        <taxon>Pyramimonadophyceae</taxon>
        <taxon>Pyramimonadales</taxon>
        <taxon>Pyramimonadaceae</taxon>
        <taxon>Cymbomonas</taxon>
    </lineage>
</organism>
<proteinExistence type="predicted"/>
<dbReference type="Proteomes" id="UP001190700">
    <property type="component" value="Unassembled WGS sequence"/>
</dbReference>
<name>A0AAE0BFI6_9CHLO</name>
<sequence>MNAIVQHWEQFMRNPINHIELEKAKNDKQQGHINALTAELLMADSELQQERFRLDHYRKEVMALVNSPLQDDTSVTRVRVQEARDKALKGLAEAQSRLQAAMREAVRQISYGLKFPELMHCMRHKVPPILLDLWRSDLACEDFVILESLPLPGRHKTFKSLLLLRSAV</sequence>
<comment type="caution">
    <text evidence="1">The sequence shown here is derived from an EMBL/GenBank/DDBJ whole genome shotgun (WGS) entry which is preliminary data.</text>
</comment>
<evidence type="ECO:0000313" key="1">
    <source>
        <dbReference type="EMBL" id="KAK3234935.1"/>
    </source>
</evidence>
<gene>
    <name evidence="1" type="ORF">CYMTET_54837</name>
</gene>
<evidence type="ECO:0000313" key="2">
    <source>
        <dbReference type="Proteomes" id="UP001190700"/>
    </source>
</evidence>
<protein>
    <submittedName>
        <fullName evidence="1">Uncharacterized protein</fullName>
    </submittedName>
</protein>
<dbReference type="EMBL" id="LGRX02035415">
    <property type="protein sequence ID" value="KAK3234935.1"/>
    <property type="molecule type" value="Genomic_DNA"/>
</dbReference>
<reference evidence="1 2" key="1">
    <citation type="journal article" date="2015" name="Genome Biol. Evol.">
        <title>Comparative Genomics of a Bacterivorous Green Alga Reveals Evolutionary Causalities and Consequences of Phago-Mixotrophic Mode of Nutrition.</title>
        <authorList>
            <person name="Burns J.A."/>
            <person name="Paasch A."/>
            <person name="Narechania A."/>
            <person name="Kim E."/>
        </authorList>
    </citation>
    <scope>NUCLEOTIDE SEQUENCE [LARGE SCALE GENOMIC DNA]</scope>
    <source>
        <strain evidence="1 2">PLY_AMNH</strain>
    </source>
</reference>
<keyword evidence="2" id="KW-1185">Reference proteome</keyword>
<dbReference type="AlphaFoldDB" id="A0AAE0BFI6"/>